<dbReference type="Gene3D" id="1.10.357.10">
    <property type="entry name" value="Tetracycline Repressor, domain 2"/>
    <property type="match status" value="1"/>
</dbReference>
<organism evidence="5 6">
    <name type="scientific">Kitasatospora paracochleata</name>
    <dbReference type="NCBI Taxonomy" id="58354"/>
    <lineage>
        <taxon>Bacteria</taxon>
        <taxon>Bacillati</taxon>
        <taxon>Actinomycetota</taxon>
        <taxon>Actinomycetes</taxon>
        <taxon>Kitasatosporales</taxon>
        <taxon>Streptomycetaceae</taxon>
        <taxon>Kitasatospora</taxon>
    </lineage>
</organism>
<feature type="DNA-binding region" description="H-T-H motif" evidence="2">
    <location>
        <begin position="54"/>
        <end position="73"/>
    </location>
</feature>
<dbReference type="Proteomes" id="UP001206483">
    <property type="component" value="Unassembled WGS sequence"/>
</dbReference>
<reference evidence="5 6" key="1">
    <citation type="submission" date="2022-06" db="EMBL/GenBank/DDBJ databases">
        <title>Sequencing the genomes of 1000 actinobacteria strains.</title>
        <authorList>
            <person name="Klenk H.-P."/>
        </authorList>
    </citation>
    <scope>NUCLEOTIDE SEQUENCE [LARGE SCALE GENOMIC DNA]</scope>
    <source>
        <strain evidence="5 6">DSM 41656</strain>
    </source>
</reference>
<dbReference type="EMBL" id="JAMZDX010000003">
    <property type="protein sequence ID" value="MCP2310581.1"/>
    <property type="molecule type" value="Genomic_DNA"/>
</dbReference>
<evidence type="ECO:0000259" key="4">
    <source>
        <dbReference type="PROSITE" id="PS50977"/>
    </source>
</evidence>
<gene>
    <name evidence="5" type="ORF">FHR36_003714</name>
</gene>
<dbReference type="PANTHER" id="PTHR47752">
    <property type="entry name" value="HTH-TYPE TRANSCRIPTIONAL REPRESSOR FABR"/>
    <property type="match status" value="1"/>
</dbReference>
<feature type="compositionally biased region" description="Low complexity" evidence="3">
    <location>
        <begin position="10"/>
        <end position="23"/>
    </location>
</feature>
<comment type="caution">
    <text evidence="5">The sequence shown here is derived from an EMBL/GenBank/DDBJ whole genome shotgun (WGS) entry which is preliminary data.</text>
</comment>
<dbReference type="Gene3D" id="1.10.10.60">
    <property type="entry name" value="Homeodomain-like"/>
    <property type="match status" value="1"/>
</dbReference>
<dbReference type="PROSITE" id="PS50977">
    <property type="entry name" value="HTH_TETR_2"/>
    <property type="match status" value="1"/>
</dbReference>
<dbReference type="Pfam" id="PF00440">
    <property type="entry name" value="TetR_N"/>
    <property type="match status" value="1"/>
</dbReference>
<dbReference type="InterPro" id="IPR050692">
    <property type="entry name" value="HTH_transcr_repressor_FabR"/>
</dbReference>
<evidence type="ECO:0000313" key="5">
    <source>
        <dbReference type="EMBL" id="MCP2310581.1"/>
    </source>
</evidence>
<sequence length="224" mass="24217">MNHTSHPSGTPTVPAAPAAPTAPGVRQAQKQQTRRALLDAALGLLEQQNLSGLGVREVTRAAGMSPAGFYRHFPDLSALGVVLVEESLANLHDMFRAVFAESGGAEQLIDRAVEVIAAHVREHRAHVRFLARERHGGVREVRGAIAAELRSFAEEVAAAPAVRQVTEGWPAEDVRMLAELYVDRMVSTAAAFVEASPEEGERIARTVRLQLRLISTGSRHWNGS</sequence>
<keyword evidence="1 2" id="KW-0238">DNA-binding</keyword>
<feature type="domain" description="HTH tetR-type" evidence="4">
    <location>
        <begin position="31"/>
        <end position="91"/>
    </location>
</feature>
<evidence type="ECO:0000256" key="2">
    <source>
        <dbReference type="PROSITE-ProRule" id="PRU00335"/>
    </source>
</evidence>
<accession>A0ABT1IZK0</accession>
<dbReference type="InterPro" id="IPR009057">
    <property type="entry name" value="Homeodomain-like_sf"/>
</dbReference>
<evidence type="ECO:0000256" key="1">
    <source>
        <dbReference type="ARBA" id="ARBA00023125"/>
    </source>
</evidence>
<protein>
    <submittedName>
        <fullName evidence="5">AcrR family transcriptional regulator</fullName>
    </submittedName>
</protein>
<keyword evidence="6" id="KW-1185">Reference proteome</keyword>
<dbReference type="InterPro" id="IPR001647">
    <property type="entry name" value="HTH_TetR"/>
</dbReference>
<proteinExistence type="predicted"/>
<evidence type="ECO:0000256" key="3">
    <source>
        <dbReference type="SAM" id="MobiDB-lite"/>
    </source>
</evidence>
<feature type="region of interest" description="Disordered" evidence="3">
    <location>
        <begin position="1"/>
        <end position="31"/>
    </location>
</feature>
<evidence type="ECO:0000313" key="6">
    <source>
        <dbReference type="Proteomes" id="UP001206483"/>
    </source>
</evidence>
<dbReference type="PANTHER" id="PTHR47752:SF1">
    <property type="entry name" value="HTH-TYPE TRANSCRIPTIONAL REPRESSOR FABR"/>
    <property type="match status" value="1"/>
</dbReference>
<dbReference type="SUPFAM" id="SSF46689">
    <property type="entry name" value="Homeodomain-like"/>
    <property type="match status" value="1"/>
</dbReference>
<name>A0ABT1IZK0_9ACTN</name>